<reference evidence="6 7" key="1">
    <citation type="submission" date="2019-08" db="EMBL/GenBank/DDBJ databases">
        <authorList>
            <person name="Alioto T."/>
            <person name="Alioto T."/>
            <person name="Gomez Garrido J."/>
        </authorList>
    </citation>
    <scope>NUCLEOTIDE SEQUENCE [LARGE SCALE GENOMIC DNA]</scope>
</reference>
<dbReference type="Proteomes" id="UP000325440">
    <property type="component" value="Unassembled WGS sequence"/>
</dbReference>
<keyword evidence="3 5" id="KW-1133">Transmembrane helix</keyword>
<accession>A0A5E4N9J9</accession>
<feature type="transmembrane region" description="Helical" evidence="5">
    <location>
        <begin position="406"/>
        <end position="426"/>
    </location>
</feature>
<dbReference type="AlphaFoldDB" id="A0A5E4N9J9"/>
<organism evidence="6 7">
    <name type="scientific">Cinara cedri</name>
    <dbReference type="NCBI Taxonomy" id="506608"/>
    <lineage>
        <taxon>Eukaryota</taxon>
        <taxon>Metazoa</taxon>
        <taxon>Ecdysozoa</taxon>
        <taxon>Arthropoda</taxon>
        <taxon>Hexapoda</taxon>
        <taxon>Insecta</taxon>
        <taxon>Pterygota</taxon>
        <taxon>Neoptera</taxon>
        <taxon>Paraneoptera</taxon>
        <taxon>Hemiptera</taxon>
        <taxon>Sternorrhyncha</taxon>
        <taxon>Aphidomorpha</taxon>
        <taxon>Aphidoidea</taxon>
        <taxon>Aphididae</taxon>
        <taxon>Lachninae</taxon>
        <taxon>Cinara</taxon>
    </lineage>
</organism>
<dbReference type="InterPro" id="IPR024371">
    <property type="entry name" value="AcetylCoA_trans_1-like"/>
</dbReference>
<feature type="transmembrane region" description="Helical" evidence="5">
    <location>
        <begin position="98"/>
        <end position="118"/>
    </location>
</feature>
<dbReference type="InterPro" id="IPR036259">
    <property type="entry name" value="MFS_trans_sf"/>
</dbReference>
<dbReference type="Pfam" id="PF13000">
    <property type="entry name" value="Acatn"/>
    <property type="match status" value="2"/>
</dbReference>
<evidence type="ECO:0000256" key="3">
    <source>
        <dbReference type="ARBA" id="ARBA00022989"/>
    </source>
</evidence>
<dbReference type="GO" id="GO:0035348">
    <property type="term" value="P:acetyl-CoA transmembrane transport"/>
    <property type="evidence" value="ECO:0007669"/>
    <property type="project" value="InterPro"/>
</dbReference>
<evidence type="ECO:0000313" key="6">
    <source>
        <dbReference type="EMBL" id="VVC38253.1"/>
    </source>
</evidence>
<feature type="transmembrane region" description="Helical" evidence="5">
    <location>
        <begin position="465"/>
        <end position="483"/>
    </location>
</feature>
<evidence type="ECO:0000256" key="4">
    <source>
        <dbReference type="ARBA" id="ARBA00023136"/>
    </source>
</evidence>
<evidence type="ECO:0000256" key="5">
    <source>
        <dbReference type="SAM" id="Phobius"/>
    </source>
</evidence>
<dbReference type="EMBL" id="CABPRJ010001466">
    <property type="protein sequence ID" value="VVC38253.1"/>
    <property type="molecule type" value="Genomic_DNA"/>
</dbReference>
<name>A0A5E4N9J9_9HEMI</name>
<dbReference type="InterPro" id="IPR004752">
    <property type="entry name" value="AmpG_permease/AT-1"/>
</dbReference>
<keyword evidence="4 5" id="KW-0472">Membrane</keyword>
<feature type="transmembrane region" description="Helical" evidence="5">
    <location>
        <begin position="268"/>
        <end position="285"/>
    </location>
</feature>
<feature type="transmembrane region" description="Helical" evidence="5">
    <location>
        <begin position="130"/>
        <end position="155"/>
    </location>
</feature>
<comment type="subcellular location">
    <subcellularLocation>
        <location evidence="1">Membrane</location>
        <topology evidence="1">Multi-pass membrane protein</topology>
    </subcellularLocation>
</comment>
<evidence type="ECO:0000256" key="1">
    <source>
        <dbReference type="ARBA" id="ARBA00004141"/>
    </source>
</evidence>
<feature type="transmembrane region" description="Helical" evidence="5">
    <location>
        <begin position="66"/>
        <end position="86"/>
    </location>
</feature>
<feature type="transmembrane region" description="Helical" evidence="5">
    <location>
        <begin position="30"/>
        <end position="54"/>
    </location>
</feature>
<evidence type="ECO:0000256" key="2">
    <source>
        <dbReference type="ARBA" id="ARBA00022692"/>
    </source>
</evidence>
<keyword evidence="2 5" id="KW-0812">Transmembrane</keyword>
<dbReference type="GO" id="GO:0016020">
    <property type="term" value="C:membrane"/>
    <property type="evidence" value="ECO:0007669"/>
    <property type="project" value="UniProtKB-SubCell"/>
</dbReference>
<dbReference type="SUPFAM" id="SSF103473">
    <property type="entry name" value="MFS general substrate transporter"/>
    <property type="match status" value="1"/>
</dbReference>
<dbReference type="GO" id="GO:0008521">
    <property type="term" value="F:acetyl-CoA transmembrane transporter activity"/>
    <property type="evidence" value="ECO:0007669"/>
    <property type="project" value="InterPro"/>
</dbReference>
<feature type="transmembrane region" description="Helical" evidence="5">
    <location>
        <begin position="176"/>
        <end position="194"/>
    </location>
</feature>
<feature type="transmembrane region" description="Helical" evidence="5">
    <location>
        <begin position="367"/>
        <end position="394"/>
    </location>
</feature>
<sequence>MMENAQIESLIKTPPESPVKANPKGDKHNIWILLVLYTLQGFPLGVSLAIPIIMQSLHSSSFKHQAQFSLAVWPFSLKLLWAPLVDSLFNRKFGRRKSWLIPLQYLLGIVFLIMGFYINDWLIYANQPQILNLTIMIFLLNLLSATQDIVVDGWALTMLKKENISYSAMCNSAGQAFGIFLGHVLGILLTSKSFLNKWHLLPIPTGIITLQGYLYFWGTMYIIITTLLALFKIEKYSSTESDNKNGFGIIKTYKLLFRIIKLPYIKKFAIILLTVKLGFCIEAAYKLKLINGGITKDEIASIETFIIPLRISLPFFVAKFTSQEKPLQTFFNTIPYRLIFGIIFSIVIYFTPIFVTQKGIVLYVYKVILVLVYSTHQLVMGIMMLTIMAFYAIISDPKIGGTNMTLLTTIANIGNIWSSSAALWLIDYVTFKQCSVDSTNKCLSQKNQNVCKTCKENCEVYIDGFYIVTLICTVYGLIWYYKFRTSINNLQSKNVKEWHIEMKQREIL</sequence>
<gene>
    <name evidence="6" type="ORF">CINCED_3A007861</name>
</gene>
<dbReference type="OrthoDB" id="6415790at2759"/>
<dbReference type="PANTHER" id="PTHR12778:SF9">
    <property type="entry name" value="ACETYL-COENZYME A TRANSPORTER 1"/>
    <property type="match status" value="1"/>
</dbReference>
<keyword evidence="7" id="KW-1185">Reference proteome</keyword>
<dbReference type="PANTHER" id="PTHR12778">
    <property type="entry name" value="SOLUTE CARRIER FAMILY 33 ACETYL-COA TRANSPORTER -RELATED"/>
    <property type="match status" value="1"/>
</dbReference>
<feature type="transmembrane region" description="Helical" evidence="5">
    <location>
        <begin position="214"/>
        <end position="231"/>
    </location>
</feature>
<protein>
    <submittedName>
        <fullName evidence="6">Major facilitator superfamily domain,Acetyl-coenzyme A transporter 1</fullName>
    </submittedName>
</protein>
<proteinExistence type="predicted"/>
<evidence type="ECO:0000313" key="7">
    <source>
        <dbReference type="Proteomes" id="UP000325440"/>
    </source>
</evidence>
<feature type="transmembrane region" description="Helical" evidence="5">
    <location>
        <begin position="334"/>
        <end position="355"/>
    </location>
</feature>